<reference evidence="2 3" key="2">
    <citation type="journal article" date="2011" name="J. Antibiot.">
        <title>Furaquinocins I and J: novel polyketide isoprenoid hybrid compounds from Streptomyces reveromyceticus SN-593.</title>
        <authorList>
            <person name="Panthee S."/>
            <person name="Takahashi S."/>
            <person name="Takagi H."/>
            <person name="Nogawa T."/>
            <person name="Oowada E."/>
            <person name="Uramoto M."/>
            <person name="Osada H."/>
        </authorList>
    </citation>
    <scope>NUCLEOTIDE SEQUENCE [LARGE SCALE GENOMIC DNA]</scope>
    <source>
        <strain evidence="2 3">SN-593</strain>
    </source>
</reference>
<dbReference type="SUPFAM" id="SSF54909">
    <property type="entry name" value="Dimeric alpha+beta barrel"/>
    <property type="match status" value="1"/>
</dbReference>
<reference evidence="2 3" key="3">
    <citation type="journal article" date="2011" name="Nat. Chem. Biol.">
        <title>Reveromycin A biosynthesis uses RevG and RevJ for stereospecific spiroacetal formation.</title>
        <authorList>
            <person name="Takahashi S."/>
            <person name="Toyoda A."/>
            <person name="Sekiyama Y."/>
            <person name="Takagi H."/>
            <person name="Nogawa T."/>
            <person name="Uramoto M."/>
            <person name="Suzuki R."/>
            <person name="Koshino H."/>
            <person name="Kumano T."/>
            <person name="Panthee S."/>
            <person name="Dairi T."/>
            <person name="Ishikawa J."/>
            <person name="Ikeda H."/>
            <person name="Sakaki Y."/>
            <person name="Osada H."/>
        </authorList>
    </citation>
    <scope>NUCLEOTIDE SEQUENCE [LARGE SCALE GENOMIC DNA]</scope>
    <source>
        <strain evidence="2 3">SN-593</strain>
    </source>
</reference>
<organism evidence="2 3">
    <name type="scientific">Actinacidiphila reveromycinica</name>
    <dbReference type="NCBI Taxonomy" id="659352"/>
    <lineage>
        <taxon>Bacteria</taxon>
        <taxon>Bacillati</taxon>
        <taxon>Actinomycetota</taxon>
        <taxon>Actinomycetes</taxon>
        <taxon>Kitasatosporales</taxon>
        <taxon>Streptomycetaceae</taxon>
        <taxon>Actinacidiphila</taxon>
    </lineage>
</organism>
<dbReference type="InterPro" id="IPR007138">
    <property type="entry name" value="ABM_dom"/>
</dbReference>
<evidence type="ECO:0000259" key="1">
    <source>
        <dbReference type="Pfam" id="PF03992"/>
    </source>
</evidence>
<evidence type="ECO:0000313" key="2">
    <source>
        <dbReference type="EMBL" id="BBB02181.1"/>
    </source>
</evidence>
<protein>
    <recommendedName>
        <fullName evidence="1">ABM domain-containing protein</fullName>
    </recommendedName>
</protein>
<dbReference type="Gene3D" id="3.30.70.100">
    <property type="match status" value="1"/>
</dbReference>
<dbReference type="InterPro" id="IPR011008">
    <property type="entry name" value="Dimeric_a/b-barrel"/>
</dbReference>
<dbReference type="EMBL" id="AP018365">
    <property type="protein sequence ID" value="BBB02181.1"/>
    <property type="molecule type" value="Genomic_DNA"/>
</dbReference>
<dbReference type="Pfam" id="PF03992">
    <property type="entry name" value="ABM"/>
    <property type="match status" value="1"/>
</dbReference>
<sequence length="95" mass="10569">MFARVQTFHQPTEKLDELATVGRERLAAAEPPGYKGFQYLVDREHGKALLISFWDSEEDLRRLEAGNAATRAQVKAEAGVEPPAAEVFEVALRSL</sequence>
<dbReference type="Proteomes" id="UP000595703">
    <property type="component" value="Chromosome"/>
</dbReference>
<reference evidence="2 3" key="1">
    <citation type="journal article" date="2010" name="J. Bacteriol.">
        <title>Biochemical characterization of a novel indole prenyltransferase from Streptomyces sp. SN-593.</title>
        <authorList>
            <person name="Takahashi S."/>
            <person name="Takagi H."/>
            <person name="Toyoda A."/>
            <person name="Uramoto M."/>
            <person name="Nogawa T."/>
            <person name="Ueki M."/>
            <person name="Sakaki Y."/>
            <person name="Osada H."/>
        </authorList>
    </citation>
    <scope>NUCLEOTIDE SEQUENCE [LARGE SCALE GENOMIC DNA]</scope>
    <source>
        <strain evidence="2 3">SN-593</strain>
    </source>
</reference>
<evidence type="ECO:0000313" key="3">
    <source>
        <dbReference type="Proteomes" id="UP000595703"/>
    </source>
</evidence>
<name>A0A7U3UXP8_9ACTN</name>
<dbReference type="AlphaFoldDB" id="A0A7U3UXP8"/>
<keyword evidence="3" id="KW-1185">Reference proteome</keyword>
<gene>
    <name evidence="2" type="ORF">RVR_9933</name>
</gene>
<proteinExistence type="predicted"/>
<feature type="domain" description="ABM" evidence="1">
    <location>
        <begin position="1"/>
        <end position="72"/>
    </location>
</feature>
<dbReference type="KEGG" id="arev:RVR_9933"/>
<reference evidence="2 3" key="4">
    <citation type="journal article" date="2020" name="Sci. Rep.">
        <title>beta-carboline chemical signals induce reveromycin production through a LuxR family regulator in Streptomyces sp. SN-593.</title>
        <authorList>
            <person name="Panthee S."/>
            <person name="Kito N."/>
            <person name="Hayashi T."/>
            <person name="Shimizu T."/>
            <person name="Ishikawa J."/>
            <person name="Hamamoto H."/>
            <person name="Osada H."/>
            <person name="Takahashi S."/>
        </authorList>
    </citation>
    <scope>NUCLEOTIDE SEQUENCE [LARGE SCALE GENOMIC DNA]</scope>
    <source>
        <strain evidence="2 3">SN-593</strain>
    </source>
</reference>
<accession>A0A7U3UXP8</accession>
<dbReference type="RefSeq" id="WP_202238126.1">
    <property type="nucleotide sequence ID" value="NZ_AP018365.1"/>
</dbReference>